<feature type="region of interest" description="Disordered" evidence="3">
    <location>
        <begin position="425"/>
        <end position="448"/>
    </location>
</feature>
<evidence type="ECO:0000256" key="1">
    <source>
        <dbReference type="ARBA" id="ARBA00023002"/>
    </source>
</evidence>
<dbReference type="PANTHER" id="PTHR10996:SF137">
    <property type="entry name" value="GLYOXYLATE REDUCTASE_HYDROXYPYRUVATE REDUCTASE"/>
    <property type="match status" value="1"/>
</dbReference>
<dbReference type="GO" id="GO:0005829">
    <property type="term" value="C:cytosol"/>
    <property type="evidence" value="ECO:0007669"/>
    <property type="project" value="TreeGrafter"/>
</dbReference>
<dbReference type="InterPro" id="IPR050223">
    <property type="entry name" value="D-isomer_2-hydroxyacid_DH"/>
</dbReference>
<feature type="domain" description="D-isomer specific 2-hydroxyacid dehydrogenase catalytic" evidence="4">
    <location>
        <begin position="10"/>
        <end position="325"/>
    </location>
</feature>
<keyword evidence="7" id="KW-1185">Reference proteome</keyword>
<feature type="compositionally biased region" description="Low complexity" evidence="3">
    <location>
        <begin position="520"/>
        <end position="529"/>
    </location>
</feature>
<evidence type="ECO:0000256" key="2">
    <source>
        <dbReference type="ARBA" id="ARBA00073306"/>
    </source>
</evidence>
<keyword evidence="1" id="KW-0560">Oxidoreductase</keyword>
<evidence type="ECO:0000259" key="5">
    <source>
        <dbReference type="Pfam" id="PF02826"/>
    </source>
</evidence>
<dbReference type="PANTHER" id="PTHR10996">
    <property type="entry name" value="2-HYDROXYACID DEHYDROGENASE-RELATED"/>
    <property type="match status" value="1"/>
</dbReference>
<dbReference type="GO" id="GO:0030267">
    <property type="term" value="F:glyoxylate reductase (NADPH) activity"/>
    <property type="evidence" value="ECO:0007669"/>
    <property type="project" value="TreeGrafter"/>
</dbReference>
<feature type="domain" description="D-isomer specific 2-hydroxyacid dehydrogenase NAD-binding" evidence="5">
    <location>
        <begin position="117"/>
        <end position="295"/>
    </location>
</feature>
<dbReference type="CDD" id="cd05301">
    <property type="entry name" value="GDH"/>
    <property type="match status" value="1"/>
</dbReference>
<dbReference type="GO" id="GO:0008465">
    <property type="term" value="F:hydroxypyruvate reductase (NADH) activity"/>
    <property type="evidence" value="ECO:0007669"/>
    <property type="project" value="TreeGrafter"/>
</dbReference>
<feature type="region of interest" description="Disordered" evidence="3">
    <location>
        <begin position="520"/>
        <end position="547"/>
    </location>
</feature>
<dbReference type="Gene3D" id="3.40.50.720">
    <property type="entry name" value="NAD(P)-binding Rossmann-like Domain"/>
    <property type="match status" value="2"/>
</dbReference>
<feature type="compositionally biased region" description="Pro residues" evidence="3">
    <location>
        <begin position="530"/>
        <end position="544"/>
    </location>
</feature>
<evidence type="ECO:0000256" key="3">
    <source>
        <dbReference type="SAM" id="MobiDB-lite"/>
    </source>
</evidence>
<dbReference type="InterPro" id="IPR006140">
    <property type="entry name" value="D-isomer_DH_NAD-bd"/>
</dbReference>
<evidence type="ECO:0000313" key="6">
    <source>
        <dbReference type="EMBL" id="KAA8588966.1"/>
    </source>
</evidence>
<dbReference type="FunFam" id="3.40.50.720:FF:000026">
    <property type="entry name" value="Glyoxylate/hydroxypyruvate reductase B"/>
    <property type="match status" value="1"/>
</dbReference>
<dbReference type="GO" id="GO:0051287">
    <property type="term" value="F:NAD binding"/>
    <property type="evidence" value="ECO:0007669"/>
    <property type="project" value="InterPro"/>
</dbReference>
<dbReference type="Proteomes" id="UP000327493">
    <property type="component" value="Chromosome 10"/>
</dbReference>
<protein>
    <recommendedName>
        <fullName evidence="2">Glyoxylate reductase/hydroxypyruvate reductase</fullName>
    </recommendedName>
</protein>
<dbReference type="Pfam" id="PF02826">
    <property type="entry name" value="2-Hacid_dh_C"/>
    <property type="match status" value="1"/>
</dbReference>
<dbReference type="AlphaFoldDB" id="A0A5J5D8L8"/>
<evidence type="ECO:0000259" key="4">
    <source>
        <dbReference type="Pfam" id="PF00389"/>
    </source>
</evidence>
<dbReference type="PROSITE" id="PS00671">
    <property type="entry name" value="D_2_HYDROXYACID_DH_3"/>
    <property type="match status" value="1"/>
</dbReference>
<dbReference type="InterPro" id="IPR029753">
    <property type="entry name" value="D-isomer_DH_CS"/>
</dbReference>
<accession>A0A5J5D8L8</accession>
<comment type="caution">
    <text evidence="6">The sequence shown here is derived from an EMBL/GenBank/DDBJ whole genome shotgun (WGS) entry which is preliminary data.</text>
</comment>
<dbReference type="Pfam" id="PF00389">
    <property type="entry name" value="2-Hacid_dh"/>
    <property type="match status" value="1"/>
</dbReference>
<feature type="compositionally biased region" description="Low complexity" evidence="3">
    <location>
        <begin position="425"/>
        <end position="434"/>
    </location>
</feature>
<dbReference type="SUPFAM" id="SSF51735">
    <property type="entry name" value="NAD(P)-binding Rossmann-fold domains"/>
    <property type="match status" value="1"/>
</dbReference>
<dbReference type="SUPFAM" id="SSF52283">
    <property type="entry name" value="Formate/glycerate dehydrogenase catalytic domain-like"/>
    <property type="match status" value="1"/>
</dbReference>
<dbReference type="InterPro" id="IPR036291">
    <property type="entry name" value="NAD(P)-bd_dom_sf"/>
</dbReference>
<organism evidence="6 7">
    <name type="scientific">Etheostoma spectabile</name>
    <name type="common">orangethroat darter</name>
    <dbReference type="NCBI Taxonomy" id="54343"/>
    <lineage>
        <taxon>Eukaryota</taxon>
        <taxon>Metazoa</taxon>
        <taxon>Chordata</taxon>
        <taxon>Craniata</taxon>
        <taxon>Vertebrata</taxon>
        <taxon>Euteleostomi</taxon>
        <taxon>Actinopterygii</taxon>
        <taxon>Neopterygii</taxon>
        <taxon>Teleostei</taxon>
        <taxon>Neoteleostei</taxon>
        <taxon>Acanthomorphata</taxon>
        <taxon>Eupercaria</taxon>
        <taxon>Perciformes</taxon>
        <taxon>Percoidei</taxon>
        <taxon>Percidae</taxon>
        <taxon>Etheostomatinae</taxon>
        <taxon>Etheostoma</taxon>
    </lineage>
</organism>
<reference evidence="6 7" key="1">
    <citation type="submission" date="2019-08" db="EMBL/GenBank/DDBJ databases">
        <title>A chromosome-level genome assembly, high-density linkage maps, and genome scans reveal the genomic architecture of hybrid incompatibilities underlying speciation via character displacement in darters (Percidae: Etheostominae).</title>
        <authorList>
            <person name="Moran R.L."/>
            <person name="Catchen J.M."/>
            <person name="Fuller R.C."/>
        </authorList>
    </citation>
    <scope>NUCLEOTIDE SEQUENCE [LARGE SCALE GENOMIC DNA]</scope>
    <source>
        <strain evidence="6">EspeVRDwgs_2016</strain>
        <tissue evidence="6">Muscle</tissue>
    </source>
</reference>
<evidence type="ECO:0000313" key="7">
    <source>
        <dbReference type="Proteomes" id="UP000327493"/>
    </source>
</evidence>
<dbReference type="EMBL" id="VOFY01000010">
    <property type="protein sequence ID" value="KAA8588966.1"/>
    <property type="molecule type" value="Genomic_DNA"/>
</dbReference>
<gene>
    <name evidence="6" type="ORF">FQN60_010311</name>
</gene>
<sequence>MQTVGKLMKVFVTRRIPPEGMKILTTAGVCEVSLWDSDEPVPRADLLKGVQGAHGILCLLSDKIDAEVLDAAGPNLKVISTLSVGFDHLAINEIKTRGIRVGYTPDVLTDATAELTVALLLATARRLPEGVEEVKNGGWSSWKPLWLCGYGLSGSTVGVIGLGRIGMAIARRLMPFGVKRLLYSGRTAKANAAEVNGEFVSLDTLVSESDFIVVSCSLTPETQGLCDKAFFSKMKNTAVFVNSSRGAVVNQEDLYEALTSGQIAAAGLDVTTPEPLPTNHPLLTLKNCVVLPHIGSATYSTRGVMGALSAQNLLGGLQGTDMPSELTFYASKLSVQSCGGDRELFGKSGEYELRHSFFTSIIAIVGSSPSSSPSSPTFTLTTVSSSAFPPFSHTPTPPALLSDWLGSWISSDSPLVASYFFSTSSSPGLSQSPSDVFRQSGDRSSSPPSSVLTVLLATVDEHSLYTQLSTDFPPRHPLVFNPTRLTNLHYNVFLIDVFLHDRPVCPGRLTLKVEKASGVTTSGSSSITLGPPPPPMSAPGPPTSSPLSLELSRALKWELHAARME</sequence>
<feature type="non-terminal residue" evidence="6">
    <location>
        <position position="565"/>
    </location>
</feature>
<dbReference type="InterPro" id="IPR006139">
    <property type="entry name" value="D-isomer_2_OHA_DH_cat_dom"/>
</dbReference>
<proteinExistence type="predicted"/>
<name>A0A5J5D8L8_9PERO</name>